<protein>
    <submittedName>
        <fullName evidence="1">Uncharacterized protein</fullName>
    </submittedName>
</protein>
<accession>A0A0F9S1G1</accession>
<comment type="caution">
    <text evidence="1">The sequence shown here is derived from an EMBL/GenBank/DDBJ whole genome shotgun (WGS) entry which is preliminary data.</text>
</comment>
<name>A0A0F9S1G1_9ZZZZ</name>
<proteinExistence type="predicted"/>
<reference evidence="1" key="1">
    <citation type="journal article" date="2015" name="Nature">
        <title>Complex archaea that bridge the gap between prokaryotes and eukaryotes.</title>
        <authorList>
            <person name="Spang A."/>
            <person name="Saw J.H."/>
            <person name="Jorgensen S.L."/>
            <person name="Zaremba-Niedzwiedzka K."/>
            <person name="Martijn J."/>
            <person name="Lind A.E."/>
            <person name="van Eijk R."/>
            <person name="Schleper C."/>
            <person name="Guy L."/>
            <person name="Ettema T.J."/>
        </authorList>
    </citation>
    <scope>NUCLEOTIDE SEQUENCE</scope>
</reference>
<gene>
    <name evidence="1" type="ORF">LCGC14_0509960</name>
</gene>
<dbReference type="EMBL" id="LAZR01000618">
    <property type="protein sequence ID" value="KKN62585.1"/>
    <property type="molecule type" value="Genomic_DNA"/>
</dbReference>
<dbReference type="AlphaFoldDB" id="A0A0F9S1G1"/>
<sequence length="130" mass="14762">MKLTRTERGWGAHHILGSRCRFRRNTLLEFDDIKIVVSTVGLAENLARKDQAVTPEELFDPVAGLGSYFETMAFHALSEDNRYHDIDVCRSVSFESPCHIAEIDADDKANDMHERVVTELGTRLVQGMRL</sequence>
<organism evidence="1">
    <name type="scientific">marine sediment metagenome</name>
    <dbReference type="NCBI Taxonomy" id="412755"/>
    <lineage>
        <taxon>unclassified sequences</taxon>
        <taxon>metagenomes</taxon>
        <taxon>ecological metagenomes</taxon>
    </lineage>
</organism>
<evidence type="ECO:0000313" key="1">
    <source>
        <dbReference type="EMBL" id="KKN62585.1"/>
    </source>
</evidence>